<dbReference type="EMBL" id="JAZDWU010000006">
    <property type="protein sequence ID" value="KAK9997971.1"/>
    <property type="molecule type" value="Genomic_DNA"/>
</dbReference>
<feature type="transmembrane region" description="Helical" evidence="6">
    <location>
        <begin position="81"/>
        <end position="104"/>
    </location>
</feature>
<keyword evidence="4 6" id="KW-1133">Transmembrane helix</keyword>
<dbReference type="Proteomes" id="UP001459277">
    <property type="component" value="Unassembled WGS sequence"/>
</dbReference>
<evidence type="ECO:0000256" key="2">
    <source>
        <dbReference type="ARBA" id="ARBA00009190"/>
    </source>
</evidence>
<evidence type="ECO:0000313" key="8">
    <source>
        <dbReference type="Proteomes" id="UP001459277"/>
    </source>
</evidence>
<evidence type="ECO:0000256" key="6">
    <source>
        <dbReference type="RuleBase" id="RU365102"/>
    </source>
</evidence>
<evidence type="ECO:0000313" key="7">
    <source>
        <dbReference type="EMBL" id="KAK9997971.1"/>
    </source>
</evidence>
<feature type="transmembrane region" description="Helical" evidence="6">
    <location>
        <begin position="148"/>
        <end position="171"/>
    </location>
</feature>
<feature type="signal peptide" evidence="6">
    <location>
        <begin position="1"/>
        <end position="31"/>
    </location>
</feature>
<feature type="transmembrane region" description="Helical" evidence="6">
    <location>
        <begin position="231"/>
        <end position="250"/>
    </location>
</feature>
<feature type="chain" id="PRO_5043112248" description="GDT1 family protein" evidence="6">
    <location>
        <begin position="32"/>
        <end position="324"/>
    </location>
</feature>
<evidence type="ECO:0000256" key="3">
    <source>
        <dbReference type="ARBA" id="ARBA00022692"/>
    </source>
</evidence>
<dbReference type="GO" id="GO:0016020">
    <property type="term" value="C:membrane"/>
    <property type="evidence" value="ECO:0007669"/>
    <property type="project" value="UniProtKB-SubCell"/>
</dbReference>
<evidence type="ECO:0000256" key="4">
    <source>
        <dbReference type="ARBA" id="ARBA00022989"/>
    </source>
</evidence>
<dbReference type="GO" id="GO:0032468">
    <property type="term" value="P:Golgi calcium ion homeostasis"/>
    <property type="evidence" value="ECO:0007669"/>
    <property type="project" value="TreeGrafter"/>
</dbReference>
<dbReference type="GO" id="GO:0015085">
    <property type="term" value="F:calcium ion transmembrane transporter activity"/>
    <property type="evidence" value="ECO:0007669"/>
    <property type="project" value="TreeGrafter"/>
</dbReference>
<keyword evidence="8" id="KW-1185">Reference proteome</keyword>
<dbReference type="GO" id="GO:0005384">
    <property type="term" value="F:manganese ion transmembrane transporter activity"/>
    <property type="evidence" value="ECO:0007669"/>
    <property type="project" value="TreeGrafter"/>
</dbReference>
<dbReference type="PANTHER" id="PTHR12608">
    <property type="entry name" value="TRANSMEMBRANE PROTEIN HTP-1 RELATED"/>
    <property type="match status" value="1"/>
</dbReference>
<feature type="transmembrane region" description="Helical" evidence="6">
    <location>
        <begin position="270"/>
        <end position="290"/>
    </location>
</feature>
<accession>A0AAW2CIP8</accession>
<evidence type="ECO:0000256" key="1">
    <source>
        <dbReference type="ARBA" id="ARBA00004141"/>
    </source>
</evidence>
<dbReference type="InterPro" id="IPR001727">
    <property type="entry name" value="GDT1-like"/>
</dbReference>
<feature type="transmembrane region" description="Helical" evidence="6">
    <location>
        <begin position="302"/>
        <end position="321"/>
    </location>
</feature>
<protein>
    <recommendedName>
        <fullName evidence="6">GDT1 family protein</fullName>
    </recommendedName>
</protein>
<feature type="transmembrane region" description="Helical" evidence="6">
    <location>
        <begin position="183"/>
        <end position="200"/>
    </location>
</feature>
<proteinExistence type="inferred from homology"/>
<organism evidence="7 8">
    <name type="scientific">Lithocarpus litseifolius</name>
    <dbReference type="NCBI Taxonomy" id="425828"/>
    <lineage>
        <taxon>Eukaryota</taxon>
        <taxon>Viridiplantae</taxon>
        <taxon>Streptophyta</taxon>
        <taxon>Embryophyta</taxon>
        <taxon>Tracheophyta</taxon>
        <taxon>Spermatophyta</taxon>
        <taxon>Magnoliopsida</taxon>
        <taxon>eudicotyledons</taxon>
        <taxon>Gunneridae</taxon>
        <taxon>Pentapetalae</taxon>
        <taxon>rosids</taxon>
        <taxon>fabids</taxon>
        <taxon>Fagales</taxon>
        <taxon>Fagaceae</taxon>
        <taxon>Lithocarpus</taxon>
    </lineage>
</organism>
<reference evidence="7 8" key="1">
    <citation type="submission" date="2024-01" db="EMBL/GenBank/DDBJ databases">
        <title>A telomere-to-telomere, gap-free genome of sweet tea (Lithocarpus litseifolius).</title>
        <authorList>
            <person name="Zhou J."/>
        </authorList>
    </citation>
    <scope>NUCLEOTIDE SEQUENCE [LARGE SCALE GENOMIC DNA]</scope>
    <source>
        <strain evidence="7">Zhou-2022a</strain>
        <tissue evidence="7">Leaf</tissue>
    </source>
</reference>
<dbReference type="GO" id="GO:0005794">
    <property type="term" value="C:Golgi apparatus"/>
    <property type="evidence" value="ECO:0007669"/>
    <property type="project" value="TreeGrafter"/>
</dbReference>
<keyword evidence="3 6" id="KW-0812">Transmembrane</keyword>
<comment type="caution">
    <text evidence="7">The sequence shown here is derived from an EMBL/GenBank/DDBJ whole genome shotgun (WGS) entry which is preliminary data.</text>
</comment>
<comment type="subcellular location">
    <subcellularLocation>
        <location evidence="1 6">Membrane</location>
        <topology evidence="1 6">Multi-pass membrane protein</topology>
    </subcellularLocation>
</comment>
<dbReference type="GO" id="GO:0032472">
    <property type="term" value="P:Golgi calcium ion transport"/>
    <property type="evidence" value="ECO:0007669"/>
    <property type="project" value="TreeGrafter"/>
</dbReference>
<comment type="similarity">
    <text evidence="2 6">Belongs to the GDT1 family.</text>
</comment>
<name>A0AAW2CIP8_9ROSI</name>
<sequence>MGLRSNPRRTFFSLSLLSILVFLLFTSFALAQELELDTDKEESTGSKDLGRRSKISLSDLESIGDKTGLKLDSEGLGIFDAFFTSFSMILVSELLFGTSFPAFVKMELLKRLYLEKKERSFKRLYFEKIGDETFIIAALMAMRHPKSIVLSGALTALIVMTVLSTGLGRIVPNLISRKHTNSAATVLYLIFGGRLLYIAWRSDSKSSQKKEMEEVEEKLEAGQGKTTYRRFLSRFCTPIFLESFVLTFLAEWGDRSQIATIALATHKAAIGVAVGAIIGHTICTSVAVVGGSMLASKISQRTVAAIGGLLFLGFSLSSYFYPPL</sequence>
<gene>
    <name evidence="7" type="ORF">SO802_017574</name>
</gene>
<dbReference type="AlphaFoldDB" id="A0AAW2CIP8"/>
<evidence type="ECO:0000256" key="5">
    <source>
        <dbReference type="ARBA" id="ARBA00023136"/>
    </source>
</evidence>
<dbReference type="Pfam" id="PF01169">
    <property type="entry name" value="GDT1"/>
    <property type="match status" value="2"/>
</dbReference>
<keyword evidence="6" id="KW-0732">Signal</keyword>
<keyword evidence="5 6" id="KW-0472">Membrane</keyword>
<dbReference type="PANTHER" id="PTHR12608:SF9">
    <property type="entry name" value="GDT1-LIKE PROTEIN 3"/>
    <property type="match status" value="1"/>
</dbReference>